<proteinExistence type="predicted"/>
<name>S5Z709_9CREN</name>
<reference evidence="1 2" key="1">
    <citation type="journal article" date="2013" name="Genome Announc.">
        <title>Complete Genomic Sequence of 'Thermofilum adornatus' Strain 1910bT, a Hyperthermophilic Anaerobic Organotrophic Crenarchaeon.</title>
        <authorList>
            <person name="Dominova I.N."/>
            <person name="Kublanov I.V."/>
            <person name="Podosokorskaya O.A."/>
            <person name="Derbikova K.S."/>
            <person name="Patrushev M.V."/>
            <person name="Toshchakov S.V."/>
        </authorList>
    </citation>
    <scope>NUCLEOTIDE SEQUENCE [LARGE SCALE GENOMIC DNA]</scope>
    <source>
        <strain evidence="2">1910b</strain>
    </source>
</reference>
<dbReference type="HOGENOM" id="CLU_798379_0_0_2"/>
<sequence>MPPKKTSGQVVISLENIDAYRGFIVTWFADAATTYLINQRLDRDIKESLSDLCAQAKNYVESLKEADKERACSRIPLPLTGNDIKTKSLYDVCKCPDLICNENPSSMSLKPALSLEFIEYIKTFNPQITQKFLKREVIKIEDRLHGLAVIGADITHTYTVRRGVEQEWGYTFIEVPNPGAIDYRKLSGMIKTVVRSVLNNEGSRASVLVGVASVLVLIYGRNLYENVQRSPINLEFLRLSMRNGGKKAMVKAFEILSPSGIALDISRMGLASPLYSMFSKYPKNSGPARNFVEDLARAIIVYNSLKTTEEIYKALRSLTSENIRNDLHRNYGDTWRDIFDKLLQVRV</sequence>
<dbReference type="EMBL" id="CP006646">
    <property type="protein sequence ID" value="AGT35095.1"/>
    <property type="molecule type" value="Genomic_DNA"/>
</dbReference>
<evidence type="ECO:0000313" key="1">
    <source>
        <dbReference type="EMBL" id="AGT35095.1"/>
    </source>
</evidence>
<dbReference type="KEGG" id="thb:N186_03665"/>
<dbReference type="GeneID" id="16573378"/>
<gene>
    <name evidence="1" type="ORF">N186_03665</name>
</gene>
<dbReference type="Proteomes" id="UP000015543">
    <property type="component" value="Chromosome"/>
</dbReference>
<dbReference type="PATRIC" id="fig|1365176.7.peg.712"/>
<organism evidence="1 2">
    <name type="scientific">Thermofilum adornatum</name>
    <dbReference type="NCBI Taxonomy" id="1365176"/>
    <lineage>
        <taxon>Archaea</taxon>
        <taxon>Thermoproteota</taxon>
        <taxon>Thermoprotei</taxon>
        <taxon>Thermofilales</taxon>
        <taxon>Thermofilaceae</taxon>
        <taxon>Thermofilum</taxon>
    </lineage>
</organism>
<keyword evidence="2" id="KW-1185">Reference proteome</keyword>
<accession>S5Z709</accession>
<dbReference type="RefSeq" id="WP_020962400.1">
    <property type="nucleotide sequence ID" value="NC_022093.1"/>
</dbReference>
<protein>
    <submittedName>
        <fullName evidence="1">Uncharacterized protein</fullName>
    </submittedName>
</protein>
<dbReference type="AlphaFoldDB" id="S5Z709"/>
<evidence type="ECO:0000313" key="2">
    <source>
        <dbReference type="Proteomes" id="UP000015543"/>
    </source>
</evidence>